<reference evidence="2" key="1">
    <citation type="submission" date="2020-04" db="EMBL/GenBank/DDBJ databases">
        <authorList>
            <person name="Alioto T."/>
            <person name="Alioto T."/>
            <person name="Gomez Garrido J."/>
        </authorList>
    </citation>
    <scope>NUCLEOTIDE SEQUENCE</scope>
    <source>
        <strain evidence="2">A484AB</strain>
    </source>
</reference>
<name>A0A7D9JQQ4_PARCT</name>
<feature type="compositionally biased region" description="Polar residues" evidence="1">
    <location>
        <begin position="169"/>
        <end position="186"/>
    </location>
</feature>
<protein>
    <submittedName>
        <fullName evidence="2">Uncharacterized protein</fullName>
    </submittedName>
</protein>
<organism evidence="2 3">
    <name type="scientific">Paramuricea clavata</name>
    <name type="common">Red gorgonian</name>
    <name type="synonym">Violescent sea-whip</name>
    <dbReference type="NCBI Taxonomy" id="317549"/>
    <lineage>
        <taxon>Eukaryota</taxon>
        <taxon>Metazoa</taxon>
        <taxon>Cnidaria</taxon>
        <taxon>Anthozoa</taxon>
        <taxon>Octocorallia</taxon>
        <taxon>Malacalcyonacea</taxon>
        <taxon>Plexauridae</taxon>
        <taxon>Paramuricea</taxon>
    </lineage>
</organism>
<proteinExistence type="predicted"/>
<dbReference type="AlphaFoldDB" id="A0A7D9JQQ4"/>
<evidence type="ECO:0000256" key="1">
    <source>
        <dbReference type="SAM" id="MobiDB-lite"/>
    </source>
</evidence>
<dbReference type="OrthoDB" id="5918007at2759"/>
<evidence type="ECO:0000313" key="2">
    <source>
        <dbReference type="EMBL" id="CAB4034509.1"/>
    </source>
</evidence>
<feature type="compositionally biased region" description="Polar residues" evidence="1">
    <location>
        <begin position="65"/>
        <end position="76"/>
    </location>
</feature>
<comment type="caution">
    <text evidence="2">The sequence shown here is derived from an EMBL/GenBank/DDBJ whole genome shotgun (WGS) entry which is preliminary data.</text>
</comment>
<dbReference type="EMBL" id="CACRXK020020182">
    <property type="protein sequence ID" value="CAB4034509.1"/>
    <property type="molecule type" value="Genomic_DNA"/>
</dbReference>
<accession>A0A7D9JQQ4</accession>
<evidence type="ECO:0000313" key="3">
    <source>
        <dbReference type="Proteomes" id="UP001152795"/>
    </source>
</evidence>
<feature type="compositionally biased region" description="Polar residues" evidence="1">
    <location>
        <begin position="258"/>
        <end position="270"/>
    </location>
</feature>
<feature type="region of interest" description="Disordered" evidence="1">
    <location>
        <begin position="198"/>
        <end position="226"/>
    </location>
</feature>
<feature type="region of interest" description="Disordered" evidence="1">
    <location>
        <begin position="258"/>
        <end position="288"/>
    </location>
</feature>
<keyword evidence="3" id="KW-1185">Reference proteome</keyword>
<gene>
    <name evidence="2" type="ORF">PACLA_8A052529</name>
</gene>
<dbReference type="Proteomes" id="UP001152795">
    <property type="component" value="Unassembled WGS sequence"/>
</dbReference>
<feature type="compositionally biased region" description="Polar residues" evidence="1">
    <location>
        <begin position="278"/>
        <end position="288"/>
    </location>
</feature>
<feature type="region of interest" description="Disordered" evidence="1">
    <location>
        <begin position="159"/>
        <end position="186"/>
    </location>
</feature>
<sequence>MPLYGMQPAPGFAGFSPLGYPVDDIQMIQRMQMQPPYHYDMSFPVTGRDGVQNSFSGTDVKYNRNDTSSPVPSTLTAGPHGQQAPFMNTHAQLHPFGYAGNLAFYHGGGMIGGFAAPYTTQMYQLPTKGPGVTTQFQQNFANQLGPHYTSGYDGLSNAHDFGKQGYQHPAQSKANPVSGSTASNSASDLSTYKTQFADKGYLSGTPPPLNISLPGQGHQHHPAGFPLMPVLAPTQHPPSLFASHHLSHQQQLDSLNQNRGAQNQGKVSQNKSHHGQSIYPQQYWSGTN</sequence>
<feature type="region of interest" description="Disordered" evidence="1">
    <location>
        <begin position="54"/>
        <end position="76"/>
    </location>
</feature>